<reference evidence="2" key="2">
    <citation type="submission" date="2021-02" db="EMBL/GenBank/DDBJ databases">
        <authorList>
            <person name="Kimball J.A."/>
            <person name="Haas M.W."/>
            <person name="Macchietto M."/>
            <person name="Kono T."/>
            <person name="Duquette J."/>
            <person name="Shao M."/>
        </authorList>
    </citation>
    <scope>NUCLEOTIDE SEQUENCE</scope>
    <source>
        <tissue evidence="2">Fresh leaf tissue</tissue>
    </source>
</reference>
<feature type="compositionally biased region" description="Basic and acidic residues" evidence="1">
    <location>
        <begin position="105"/>
        <end position="119"/>
    </location>
</feature>
<keyword evidence="3" id="KW-1185">Reference proteome</keyword>
<accession>A0A8J6BR03</accession>
<proteinExistence type="predicted"/>
<dbReference type="EMBL" id="JAAALK010000081">
    <property type="protein sequence ID" value="KAG8090130.1"/>
    <property type="molecule type" value="Genomic_DNA"/>
</dbReference>
<evidence type="ECO:0000256" key="1">
    <source>
        <dbReference type="SAM" id="MobiDB-lite"/>
    </source>
</evidence>
<dbReference type="AlphaFoldDB" id="A0A8J6BR03"/>
<gene>
    <name evidence="2" type="ORF">GUJ93_ZPchr0011g28116</name>
</gene>
<evidence type="ECO:0000313" key="3">
    <source>
        <dbReference type="Proteomes" id="UP000729402"/>
    </source>
</evidence>
<reference evidence="2" key="1">
    <citation type="journal article" date="2021" name="bioRxiv">
        <title>Whole Genome Assembly and Annotation of Northern Wild Rice, Zizania palustris L., Supports a Whole Genome Duplication in the Zizania Genus.</title>
        <authorList>
            <person name="Haas M."/>
            <person name="Kono T."/>
            <person name="Macchietto M."/>
            <person name="Millas R."/>
            <person name="McGilp L."/>
            <person name="Shao M."/>
            <person name="Duquette J."/>
            <person name="Hirsch C.N."/>
            <person name="Kimball J."/>
        </authorList>
    </citation>
    <scope>NUCLEOTIDE SEQUENCE</scope>
    <source>
        <tissue evidence="2">Fresh leaf tissue</tissue>
    </source>
</reference>
<protein>
    <submittedName>
        <fullName evidence="2">Uncharacterized protein</fullName>
    </submittedName>
</protein>
<feature type="compositionally biased region" description="Basic residues" evidence="1">
    <location>
        <begin position="76"/>
        <end position="92"/>
    </location>
</feature>
<comment type="caution">
    <text evidence="2">The sequence shown here is derived from an EMBL/GenBank/DDBJ whole genome shotgun (WGS) entry which is preliminary data.</text>
</comment>
<name>A0A8J6BR03_ZIZPA</name>
<organism evidence="2 3">
    <name type="scientific">Zizania palustris</name>
    <name type="common">Northern wild rice</name>
    <dbReference type="NCBI Taxonomy" id="103762"/>
    <lineage>
        <taxon>Eukaryota</taxon>
        <taxon>Viridiplantae</taxon>
        <taxon>Streptophyta</taxon>
        <taxon>Embryophyta</taxon>
        <taxon>Tracheophyta</taxon>
        <taxon>Spermatophyta</taxon>
        <taxon>Magnoliopsida</taxon>
        <taxon>Liliopsida</taxon>
        <taxon>Poales</taxon>
        <taxon>Poaceae</taxon>
        <taxon>BOP clade</taxon>
        <taxon>Oryzoideae</taxon>
        <taxon>Oryzeae</taxon>
        <taxon>Zizaniinae</taxon>
        <taxon>Zizania</taxon>
    </lineage>
</organism>
<feature type="region of interest" description="Disordered" evidence="1">
    <location>
        <begin position="45"/>
        <end position="141"/>
    </location>
</feature>
<feature type="compositionally biased region" description="Polar residues" evidence="1">
    <location>
        <begin position="65"/>
        <end position="75"/>
    </location>
</feature>
<sequence>MNATAVGGGAKRVTEAAAAHVATKTSTGCGDARCGRDSKRCRLDWSRRWPAGGTGTAQRAESDGELSSGSPSARATHTRRRCGGAKQCRRRPAASCSGGRKRSGAARESRKASTRRDGADDAAPAAETKLGSKPLASTCGM</sequence>
<evidence type="ECO:0000313" key="2">
    <source>
        <dbReference type="EMBL" id="KAG8090130.1"/>
    </source>
</evidence>
<dbReference type="Proteomes" id="UP000729402">
    <property type="component" value="Unassembled WGS sequence"/>
</dbReference>